<evidence type="ECO:0000313" key="2">
    <source>
        <dbReference type="EMBL" id="CAI6361107.1"/>
    </source>
</evidence>
<dbReference type="AlphaFoldDB" id="A0AAV0X039"/>
<gene>
    <name evidence="2" type="ORF">MEUPH1_LOCUS16323</name>
</gene>
<comment type="caution">
    <text evidence="2">The sequence shown here is derived from an EMBL/GenBank/DDBJ whole genome shotgun (WGS) entry which is preliminary data.</text>
</comment>
<dbReference type="Proteomes" id="UP001160148">
    <property type="component" value="Unassembled WGS sequence"/>
</dbReference>
<reference evidence="2 3" key="1">
    <citation type="submission" date="2023-01" db="EMBL/GenBank/DDBJ databases">
        <authorList>
            <person name="Whitehead M."/>
        </authorList>
    </citation>
    <scope>NUCLEOTIDE SEQUENCE [LARGE SCALE GENOMIC DNA]</scope>
</reference>
<feature type="region of interest" description="Disordered" evidence="1">
    <location>
        <begin position="67"/>
        <end position="114"/>
    </location>
</feature>
<protein>
    <recommendedName>
        <fullName evidence="4">Gag-like protein</fullName>
    </recommendedName>
</protein>
<dbReference type="EMBL" id="CARXXK010000003">
    <property type="protein sequence ID" value="CAI6361107.1"/>
    <property type="molecule type" value="Genomic_DNA"/>
</dbReference>
<evidence type="ECO:0000256" key="1">
    <source>
        <dbReference type="SAM" id="MobiDB-lite"/>
    </source>
</evidence>
<organism evidence="2 3">
    <name type="scientific">Macrosiphum euphorbiae</name>
    <name type="common">potato aphid</name>
    <dbReference type="NCBI Taxonomy" id="13131"/>
    <lineage>
        <taxon>Eukaryota</taxon>
        <taxon>Metazoa</taxon>
        <taxon>Ecdysozoa</taxon>
        <taxon>Arthropoda</taxon>
        <taxon>Hexapoda</taxon>
        <taxon>Insecta</taxon>
        <taxon>Pterygota</taxon>
        <taxon>Neoptera</taxon>
        <taxon>Paraneoptera</taxon>
        <taxon>Hemiptera</taxon>
        <taxon>Sternorrhyncha</taxon>
        <taxon>Aphidomorpha</taxon>
        <taxon>Aphidoidea</taxon>
        <taxon>Aphididae</taxon>
        <taxon>Macrosiphini</taxon>
        <taxon>Macrosiphum</taxon>
    </lineage>
</organism>
<name>A0AAV0X039_9HEMI</name>
<proteinExistence type="predicted"/>
<accession>A0AAV0X039</accession>
<evidence type="ECO:0000313" key="3">
    <source>
        <dbReference type="Proteomes" id="UP001160148"/>
    </source>
</evidence>
<sequence length="418" mass="45419">MKTQNKEKDVTDTKAQETLDPAGVGELATQVVIISSGNAQSNLETAYLDNKDTVINGHCYEVPLRLRGGGDNDTEMAQAASTSGDMGNASRLKRGPPSPGSPNGQSAKQLRAAAKNPGELDELIGWLEQTVVQEKEKKKLAITVAEKMLSNLSRLRTLTRSITHENSRLAGEIKGKEDAQRESLTVFINKLDAKNAETNSLTAELAALKSARVAPVQEPPRVTYAARTAAVAPPVVTATAAPAATTKSKKAKERSQLEKSRRVKATSRFMVEIPQDMTVESVKAGVWQTVKGKINNPKAKTIVSGKNLIIIPDNSNTLEVMRGLEHAIEIGPRKPRVIIYDVDKGMPKEELIECILTQNTELGLTNEDHSNITPLHKLGPRSSDTVHWVVEVSPSALKKVEDKALYIGMMRCRCKAHS</sequence>
<keyword evidence="3" id="KW-1185">Reference proteome</keyword>
<feature type="region of interest" description="Disordered" evidence="1">
    <location>
        <begin position="242"/>
        <end position="263"/>
    </location>
</feature>
<evidence type="ECO:0008006" key="4">
    <source>
        <dbReference type="Google" id="ProtNLM"/>
    </source>
</evidence>